<dbReference type="InterPro" id="IPR021454">
    <property type="entry name" value="DUF3105"/>
</dbReference>
<accession>A0A930Y6H8</accession>
<dbReference type="Proteomes" id="UP000656804">
    <property type="component" value="Unassembled WGS sequence"/>
</dbReference>
<protein>
    <submittedName>
        <fullName evidence="2">DUF3105 domain-containing protein</fullName>
    </submittedName>
</protein>
<proteinExistence type="predicted"/>
<reference evidence="2" key="1">
    <citation type="submission" date="2020-11" db="EMBL/GenBank/DDBJ databases">
        <title>Nocardioides sp. CBS4Y-1, whole genome shotgun sequence.</title>
        <authorList>
            <person name="Tuo L."/>
        </authorList>
    </citation>
    <scope>NUCLEOTIDE SEQUENCE</scope>
    <source>
        <strain evidence="2">CBS4Y-1</strain>
    </source>
</reference>
<feature type="compositionally biased region" description="Basic and acidic residues" evidence="1">
    <location>
        <begin position="178"/>
        <end position="188"/>
    </location>
</feature>
<organism evidence="2 3">
    <name type="scientific">Nocardioides acrostichi</name>
    <dbReference type="NCBI Taxonomy" id="2784339"/>
    <lineage>
        <taxon>Bacteria</taxon>
        <taxon>Bacillati</taxon>
        <taxon>Actinomycetota</taxon>
        <taxon>Actinomycetes</taxon>
        <taxon>Propionibacteriales</taxon>
        <taxon>Nocardioidaceae</taxon>
        <taxon>Nocardioides</taxon>
    </lineage>
</organism>
<evidence type="ECO:0000256" key="1">
    <source>
        <dbReference type="SAM" id="MobiDB-lite"/>
    </source>
</evidence>
<name>A0A930Y6H8_9ACTN</name>
<dbReference type="Pfam" id="PF11303">
    <property type="entry name" value="DUF3105"/>
    <property type="match status" value="1"/>
</dbReference>
<keyword evidence="3" id="KW-1185">Reference proteome</keyword>
<gene>
    <name evidence="2" type="ORF">ISG29_04820</name>
</gene>
<dbReference type="RefSeq" id="WP_194502160.1">
    <property type="nucleotide sequence ID" value="NZ_JADIVZ010000001.1"/>
</dbReference>
<evidence type="ECO:0000313" key="2">
    <source>
        <dbReference type="EMBL" id="MBF4161002.1"/>
    </source>
</evidence>
<dbReference type="AlphaFoldDB" id="A0A930Y6H8"/>
<sequence>MSSARRRLVLVALTGLAALGVLAVGLLAPPAPRPPGPVDLDAVLVVDDLPTTHVRGPIEYPQSPPLGGRHNPVWLDCGVYDTPVQAENLVHDLEHGTVFIAYREDLSDDDVAALSEQLPSNGIMSPWADLAAPVVVTVWGHQLALDGAHDPRLPLFLRTYGGGETAPEPMASCAGGLHDADGTADTRRGGAAQTGDDVTAV</sequence>
<comment type="caution">
    <text evidence="2">The sequence shown here is derived from an EMBL/GenBank/DDBJ whole genome shotgun (WGS) entry which is preliminary data.</text>
</comment>
<evidence type="ECO:0000313" key="3">
    <source>
        <dbReference type="Proteomes" id="UP000656804"/>
    </source>
</evidence>
<dbReference type="EMBL" id="JADIVZ010000001">
    <property type="protein sequence ID" value="MBF4161002.1"/>
    <property type="molecule type" value="Genomic_DNA"/>
</dbReference>
<feature type="region of interest" description="Disordered" evidence="1">
    <location>
        <begin position="175"/>
        <end position="201"/>
    </location>
</feature>